<keyword evidence="5" id="KW-0819">tRNA processing</keyword>
<evidence type="ECO:0000256" key="5">
    <source>
        <dbReference type="ARBA" id="ARBA00022694"/>
    </source>
</evidence>
<keyword evidence="15" id="KW-1185">Reference proteome</keyword>
<keyword evidence="3" id="KW-0820">tRNA-binding</keyword>
<accession>A0ABS2NN78</accession>
<dbReference type="InterPro" id="IPR000644">
    <property type="entry name" value="CBS_dom"/>
</dbReference>
<dbReference type="PANTHER" id="PTHR47788">
    <property type="entry name" value="POLYA POLYMERASE"/>
    <property type="match status" value="1"/>
</dbReference>
<dbReference type="GO" id="GO:0016787">
    <property type="term" value="F:hydrolase activity"/>
    <property type="evidence" value="ECO:0007669"/>
    <property type="project" value="UniProtKB-KW"/>
</dbReference>
<evidence type="ECO:0000256" key="7">
    <source>
        <dbReference type="ARBA" id="ARBA00022723"/>
    </source>
</evidence>
<dbReference type="PROSITE" id="PS51371">
    <property type="entry name" value="CBS"/>
    <property type="match status" value="2"/>
</dbReference>
<keyword evidence="10 12" id="KW-0694">RNA-binding</keyword>
<dbReference type="Proteomes" id="UP001314796">
    <property type="component" value="Unassembled WGS sequence"/>
</dbReference>
<dbReference type="Pfam" id="PF00571">
    <property type="entry name" value="CBS"/>
    <property type="match status" value="2"/>
</dbReference>
<dbReference type="Pfam" id="PF01743">
    <property type="entry name" value="PolyA_pol"/>
    <property type="match status" value="1"/>
</dbReference>
<organism evidence="14 15">
    <name type="scientific">Alkaliphilus hydrothermalis</name>
    <dbReference type="NCBI Taxonomy" id="1482730"/>
    <lineage>
        <taxon>Bacteria</taxon>
        <taxon>Bacillati</taxon>
        <taxon>Bacillota</taxon>
        <taxon>Clostridia</taxon>
        <taxon>Peptostreptococcales</taxon>
        <taxon>Natronincolaceae</taxon>
        <taxon>Alkaliphilus</taxon>
    </lineage>
</organism>
<dbReference type="InterPro" id="IPR032828">
    <property type="entry name" value="PolyA_RNA-bd"/>
</dbReference>
<evidence type="ECO:0000259" key="13">
    <source>
        <dbReference type="PROSITE" id="PS51371"/>
    </source>
</evidence>
<keyword evidence="6 14" id="KW-0548">Nucleotidyltransferase</keyword>
<comment type="caution">
    <text evidence="14">The sequence shown here is derived from an EMBL/GenBank/DDBJ whole genome shotgun (WGS) entry which is preliminary data.</text>
</comment>
<dbReference type="SUPFAM" id="SSF81891">
    <property type="entry name" value="Poly A polymerase C-terminal region-like"/>
    <property type="match status" value="1"/>
</dbReference>
<dbReference type="EMBL" id="JAFBEE010000002">
    <property type="protein sequence ID" value="MBM7614034.1"/>
    <property type="molecule type" value="Genomic_DNA"/>
</dbReference>
<dbReference type="GO" id="GO:0004810">
    <property type="term" value="F:CCA tRNA nucleotidyltransferase activity"/>
    <property type="evidence" value="ECO:0007669"/>
    <property type="project" value="UniProtKB-EC"/>
</dbReference>
<dbReference type="Gene3D" id="3.30.460.10">
    <property type="entry name" value="Beta Polymerase, domain 2"/>
    <property type="match status" value="1"/>
</dbReference>
<evidence type="ECO:0000256" key="11">
    <source>
        <dbReference type="PROSITE-ProRule" id="PRU00703"/>
    </source>
</evidence>
<dbReference type="InterPro" id="IPR001667">
    <property type="entry name" value="DDH_dom"/>
</dbReference>
<keyword evidence="8" id="KW-0547">Nucleotide-binding</keyword>
<keyword evidence="7" id="KW-0479">Metal-binding</keyword>
<dbReference type="Pfam" id="PF12627">
    <property type="entry name" value="PolyA_pol_RNAbd"/>
    <property type="match status" value="1"/>
</dbReference>
<dbReference type="InterPro" id="IPR002646">
    <property type="entry name" value="PolA_pol_head_dom"/>
</dbReference>
<protein>
    <submittedName>
        <fullName evidence="14">tRNA nucleotidyltransferase (CCA-adding enzyme)</fullName>
        <ecNumber evidence="14">2.7.7.72</ecNumber>
        <ecNumber evidence="14">3.1.3.-</ecNumber>
        <ecNumber evidence="14">3.1.4.-</ecNumber>
    </submittedName>
</protein>
<gene>
    <name evidence="14" type="ORF">JOC73_000543</name>
</gene>
<sequence>MKVIVSHQNTDFDALASMVACLKLHTDATMFFTGKLKEEVREFITLYKNVLPISQAGKLNLSEVEELFIVDVNSAKRIGKFKDLLESDIPITVYDHHMVGDYSIQKGHQIIKKYGACVTILLEEIIQRGIPITSFEATLFALGIYTDTNCLTFSHTTHHDAEVVAFLLKNGANLGVVSEVMRNTLAPEQDQLFSSIINSLETVDINGYQIILSTLIVEDFIGDLGSMAEKLLDIKKCDGIFLVVKMEDRCYIVGRCIVEDIDIPLVLSKFGGGGHRKAASASIKDGDPQGIKELLLQSLRVNTKPKVTAKEIMSYPVKTVFEDMSVREVNRVMLRYGHTGMPVVKEDQLIGIISRTDIDKAIIHGLGHAPVKGFMTRNILSIPKDTSITEINELMLKHNIGRLPVIDEGRLIGIVTRTDLLKVLYGNNHPNWYKKMFHQDDALEELDCYALIEKLPTDVRHILDVAGRVGDELNKNVYVVGGFVRDLVLQQHNFDIDIVIEGDGIAFAQAVNEKLRGEITLYHQFGTALISLDNGQELDIVSARREYYEYPAALPKVEKSTIWSDLFRRDFTINCLALQLNKKNKGLLLDYFAGLEDIKEKKIRVLYNLSFVEDPTRIFRAIRFASRLGFEIEGETHGFIQQAIKDHMIEKLSDDRVREELKLILQEKSVCRSLLLLENYKVFQVLHKDLRIDNDTLEKIRCLDDTIERFNEIFYQPVNRLQIVLMQLLTNFPTEGLEGVINKFATQSLVKLVQPSLTNKGSLYKLLQEEDLDKFALYQALKPLKLEEMIFYYNDCNDPYIQHYLMFYTLKLRDVNCEICGEDLKAIGIKPGPIYKKILDEVLRAKVKGLVYSRDDELNYAMKALEKLRGE</sequence>
<dbReference type="InterPro" id="IPR043519">
    <property type="entry name" value="NT_sf"/>
</dbReference>
<dbReference type="Gene3D" id="3.10.310.30">
    <property type="match status" value="1"/>
</dbReference>
<feature type="domain" description="CBS" evidence="13">
    <location>
        <begin position="375"/>
        <end position="431"/>
    </location>
</feature>
<comment type="similarity">
    <text evidence="2 12">Belongs to the tRNA nucleotidyltransferase/poly(A) polymerase family.</text>
</comment>
<dbReference type="InterPro" id="IPR052390">
    <property type="entry name" value="tRNA_nt/polyA_polymerase"/>
</dbReference>
<dbReference type="CDD" id="cd04595">
    <property type="entry name" value="CBS_pair_DHH_polyA_Pol_assoc"/>
    <property type="match status" value="1"/>
</dbReference>
<proteinExistence type="inferred from homology"/>
<dbReference type="InterPro" id="IPR038763">
    <property type="entry name" value="DHH_sf"/>
</dbReference>
<evidence type="ECO:0000256" key="6">
    <source>
        <dbReference type="ARBA" id="ARBA00022695"/>
    </source>
</evidence>
<evidence type="ECO:0000256" key="8">
    <source>
        <dbReference type="ARBA" id="ARBA00022741"/>
    </source>
</evidence>
<dbReference type="SUPFAM" id="SSF64182">
    <property type="entry name" value="DHH phosphoesterases"/>
    <property type="match status" value="1"/>
</dbReference>
<evidence type="ECO:0000256" key="10">
    <source>
        <dbReference type="ARBA" id="ARBA00022884"/>
    </source>
</evidence>
<keyword evidence="11" id="KW-0129">CBS domain</keyword>
<keyword evidence="9" id="KW-0460">Magnesium</keyword>
<evidence type="ECO:0000256" key="4">
    <source>
        <dbReference type="ARBA" id="ARBA00022679"/>
    </source>
</evidence>
<dbReference type="RefSeq" id="WP_204400308.1">
    <property type="nucleotide sequence ID" value="NZ_JAFBEE010000002.1"/>
</dbReference>
<dbReference type="SMART" id="SM00116">
    <property type="entry name" value="CBS"/>
    <property type="match status" value="2"/>
</dbReference>
<dbReference type="Gene3D" id="3.90.1640.10">
    <property type="entry name" value="inorganic pyrophosphatase (n-terminal core)"/>
    <property type="match status" value="1"/>
</dbReference>
<evidence type="ECO:0000256" key="12">
    <source>
        <dbReference type="RuleBase" id="RU003953"/>
    </source>
</evidence>
<feature type="domain" description="CBS" evidence="13">
    <location>
        <begin position="313"/>
        <end position="371"/>
    </location>
</feature>
<dbReference type="Pfam" id="PF02272">
    <property type="entry name" value="DHHA1"/>
    <property type="match status" value="1"/>
</dbReference>
<dbReference type="SUPFAM" id="SSF81301">
    <property type="entry name" value="Nucleotidyltransferase"/>
    <property type="match status" value="1"/>
</dbReference>
<evidence type="ECO:0000313" key="15">
    <source>
        <dbReference type="Proteomes" id="UP001314796"/>
    </source>
</evidence>
<dbReference type="Gene3D" id="1.10.3090.10">
    <property type="entry name" value="cca-adding enzyme, domain 2"/>
    <property type="match status" value="1"/>
</dbReference>
<evidence type="ECO:0000256" key="9">
    <source>
        <dbReference type="ARBA" id="ARBA00022842"/>
    </source>
</evidence>
<comment type="cofactor">
    <cofactor evidence="1">
        <name>Mg(2+)</name>
        <dbReference type="ChEBI" id="CHEBI:18420"/>
    </cofactor>
</comment>
<dbReference type="PANTHER" id="PTHR47788:SF1">
    <property type="entry name" value="A-ADDING TRNA NUCLEOTIDYLTRANSFERASE"/>
    <property type="match status" value="1"/>
</dbReference>
<evidence type="ECO:0000313" key="14">
    <source>
        <dbReference type="EMBL" id="MBM7614034.1"/>
    </source>
</evidence>
<dbReference type="Gene3D" id="3.10.580.10">
    <property type="entry name" value="CBS-domain"/>
    <property type="match status" value="1"/>
</dbReference>
<dbReference type="EC" id="2.7.7.72" evidence="14"/>
<dbReference type="Pfam" id="PF01368">
    <property type="entry name" value="DHH"/>
    <property type="match status" value="1"/>
</dbReference>
<dbReference type="EC" id="3.1.3.-" evidence="14"/>
<evidence type="ECO:0000256" key="2">
    <source>
        <dbReference type="ARBA" id="ARBA00007265"/>
    </source>
</evidence>
<keyword evidence="14" id="KW-0378">Hydrolase</keyword>
<dbReference type="SUPFAM" id="SSF54631">
    <property type="entry name" value="CBS-domain pair"/>
    <property type="match status" value="1"/>
</dbReference>
<keyword evidence="4 12" id="KW-0808">Transferase</keyword>
<name>A0ABS2NN78_9FIRM</name>
<dbReference type="InterPro" id="IPR003156">
    <property type="entry name" value="DHHA1_dom"/>
</dbReference>
<dbReference type="CDD" id="cd05398">
    <property type="entry name" value="NT_ClassII-CCAase"/>
    <property type="match status" value="1"/>
</dbReference>
<dbReference type="InterPro" id="IPR046342">
    <property type="entry name" value="CBS_dom_sf"/>
</dbReference>
<evidence type="ECO:0000256" key="1">
    <source>
        <dbReference type="ARBA" id="ARBA00001946"/>
    </source>
</evidence>
<reference evidence="14 15" key="1">
    <citation type="submission" date="2021-01" db="EMBL/GenBank/DDBJ databases">
        <title>Genomic Encyclopedia of Type Strains, Phase IV (KMG-IV): sequencing the most valuable type-strain genomes for metagenomic binning, comparative biology and taxonomic classification.</title>
        <authorList>
            <person name="Goeker M."/>
        </authorList>
    </citation>
    <scope>NUCLEOTIDE SEQUENCE [LARGE SCALE GENOMIC DNA]</scope>
    <source>
        <strain evidence="14 15">DSM 25890</strain>
    </source>
</reference>
<evidence type="ECO:0000256" key="3">
    <source>
        <dbReference type="ARBA" id="ARBA00022555"/>
    </source>
</evidence>
<dbReference type="EC" id="3.1.4.-" evidence="14"/>